<evidence type="ECO:0000313" key="1">
    <source>
        <dbReference type="EMBL" id="QHU13217.1"/>
    </source>
</evidence>
<dbReference type="EMBL" id="MN740815">
    <property type="protein sequence ID" value="QHU13217.1"/>
    <property type="molecule type" value="Genomic_DNA"/>
</dbReference>
<proteinExistence type="predicted"/>
<sequence>MSSYYSSVSLEGGPKFLSQQVQFKSASEVTEMKKRAAVNQYYRNYPQSQKAAYASTYTTFAAGANYNVQKGARGVSWSPTCCTNTNGFVQANNSTIFPSGEKKTLNMYVARNAVINNPQ</sequence>
<protein>
    <submittedName>
        <fullName evidence="1">Uncharacterized protein</fullName>
    </submittedName>
</protein>
<dbReference type="AlphaFoldDB" id="A0A6C0K953"/>
<name>A0A6C0K953_9ZZZZ</name>
<reference evidence="1" key="1">
    <citation type="journal article" date="2020" name="Nature">
        <title>Giant virus diversity and host interactions through global metagenomics.</title>
        <authorList>
            <person name="Schulz F."/>
            <person name="Roux S."/>
            <person name="Paez-Espino D."/>
            <person name="Jungbluth S."/>
            <person name="Walsh D.A."/>
            <person name="Denef V.J."/>
            <person name="McMahon K.D."/>
            <person name="Konstantinidis K.T."/>
            <person name="Eloe-Fadrosh E.A."/>
            <person name="Kyrpides N.C."/>
            <person name="Woyke T."/>
        </authorList>
    </citation>
    <scope>NUCLEOTIDE SEQUENCE</scope>
    <source>
        <strain evidence="1">GVMAG-S-1101178-127</strain>
    </source>
</reference>
<accession>A0A6C0K953</accession>
<organism evidence="1">
    <name type="scientific">viral metagenome</name>
    <dbReference type="NCBI Taxonomy" id="1070528"/>
    <lineage>
        <taxon>unclassified sequences</taxon>
        <taxon>metagenomes</taxon>
        <taxon>organismal metagenomes</taxon>
    </lineage>
</organism>